<dbReference type="KEGG" id="sulg:FJR48_08685"/>
<dbReference type="Gene3D" id="1.10.3210.10">
    <property type="entry name" value="Hypothetical protein af1432"/>
    <property type="match status" value="1"/>
</dbReference>
<accession>A0A5P8P251</accession>
<dbReference type="Pfam" id="PF08668">
    <property type="entry name" value="HDOD"/>
    <property type="match status" value="1"/>
</dbReference>
<organism evidence="2 3">
    <name type="scientific">Sulfurimonas lithotrophica</name>
    <dbReference type="NCBI Taxonomy" id="2590022"/>
    <lineage>
        <taxon>Bacteria</taxon>
        <taxon>Pseudomonadati</taxon>
        <taxon>Campylobacterota</taxon>
        <taxon>Epsilonproteobacteria</taxon>
        <taxon>Campylobacterales</taxon>
        <taxon>Sulfurimonadaceae</taxon>
        <taxon>Sulfurimonas</taxon>
    </lineage>
</organism>
<evidence type="ECO:0000313" key="2">
    <source>
        <dbReference type="EMBL" id="QFR49802.1"/>
    </source>
</evidence>
<name>A0A5P8P251_9BACT</name>
<dbReference type="OrthoDB" id="5363574at2"/>
<reference evidence="2 3" key="1">
    <citation type="submission" date="2019-09" db="EMBL/GenBank/DDBJ databases">
        <title>Sulfurimonas gotlandica sp. nov., a chemoautotrophic and psychrotolerant epsilonproteobacterium isolated from a pelagic redoxcline, and an emended description of the genus Sulfurimonas.</title>
        <authorList>
            <person name="Wang S."/>
            <person name="Jiang L."/>
            <person name="Shao S."/>
        </authorList>
    </citation>
    <scope>NUCLEOTIDE SEQUENCE [LARGE SCALE GENOMIC DNA]</scope>
    <source>
        <strain evidence="2 3">GYSZ_1</strain>
    </source>
</reference>
<dbReference type="EMBL" id="CP043617">
    <property type="protein sequence ID" value="QFR49802.1"/>
    <property type="molecule type" value="Genomic_DNA"/>
</dbReference>
<gene>
    <name evidence="2" type="ORF">FJR48_08685</name>
</gene>
<dbReference type="RefSeq" id="WP_152307749.1">
    <property type="nucleotide sequence ID" value="NZ_CP043617.1"/>
</dbReference>
<dbReference type="InterPro" id="IPR013976">
    <property type="entry name" value="HDOD"/>
</dbReference>
<protein>
    <submittedName>
        <fullName evidence="2">HDOD domain-containing protein</fullName>
    </submittedName>
</protein>
<evidence type="ECO:0000259" key="1">
    <source>
        <dbReference type="Pfam" id="PF08668"/>
    </source>
</evidence>
<dbReference type="Proteomes" id="UP000326944">
    <property type="component" value="Chromosome"/>
</dbReference>
<evidence type="ECO:0000313" key="3">
    <source>
        <dbReference type="Proteomes" id="UP000326944"/>
    </source>
</evidence>
<dbReference type="AlphaFoldDB" id="A0A5P8P251"/>
<sequence>MVTKKDIDLFIEKIPPTPKILQATMMLVNNGELSKAAKIAEQDLALKSYLSDLVNKPLYGFRNKVSDIGQIFGILGLPASQQTLYNYMLTLLSPKKWELFKLNEKSFSELQVNLSIKWKKILEHLNIVDKDIESAITLLPASIIVSEALFAGVKKDVELLRSVHNLDYNTILQRLCGTSLFDICVQIADKWDMPENISEIVLSSSGLHPSNNHEIDMLAKWMHLLLFYELSQPMFVEATLNDFIDFQIDYVSDIYEEFAQVMEIE</sequence>
<keyword evidence="3" id="KW-1185">Reference proteome</keyword>
<proteinExistence type="predicted"/>
<dbReference type="SUPFAM" id="SSF109604">
    <property type="entry name" value="HD-domain/PDEase-like"/>
    <property type="match status" value="1"/>
</dbReference>
<feature type="domain" description="HDOD" evidence="1">
    <location>
        <begin position="14"/>
        <end position="202"/>
    </location>
</feature>